<evidence type="ECO:0000259" key="2">
    <source>
        <dbReference type="Pfam" id="PF12164"/>
    </source>
</evidence>
<gene>
    <name evidence="3" type="primary">spoVAA</name>
    <name evidence="3" type="ORF">KGMB01110_23060</name>
</gene>
<protein>
    <submittedName>
        <fullName evidence="3">Stage V sporulation protein AA</fullName>
    </submittedName>
</protein>
<evidence type="ECO:0000313" key="3">
    <source>
        <dbReference type="EMBL" id="GCA67870.1"/>
    </source>
</evidence>
<dbReference type="RefSeq" id="WP_117603352.1">
    <property type="nucleotide sequence ID" value="NZ_BHGK01000001.1"/>
</dbReference>
<dbReference type="Pfam" id="PF12164">
    <property type="entry name" value="SporV_AA"/>
    <property type="match status" value="1"/>
</dbReference>
<keyword evidence="1" id="KW-0472">Membrane</keyword>
<dbReference type="Gene3D" id="2.60.480.10">
    <property type="entry name" value="eubacterium ventriosum atcc domain"/>
    <property type="match status" value="1"/>
</dbReference>
<dbReference type="Proteomes" id="UP000265643">
    <property type="component" value="Unassembled WGS sequence"/>
</dbReference>
<proteinExistence type="predicted"/>
<evidence type="ECO:0000256" key="1">
    <source>
        <dbReference type="SAM" id="Phobius"/>
    </source>
</evidence>
<dbReference type="InterPro" id="IPR021997">
    <property type="entry name" value="SporV_AA"/>
</dbReference>
<feature type="domain" description="Stage V sporulation protein AA" evidence="2">
    <location>
        <begin position="7"/>
        <end position="91"/>
    </location>
</feature>
<feature type="transmembrane region" description="Helical" evidence="1">
    <location>
        <begin position="105"/>
        <end position="125"/>
    </location>
</feature>
<organism evidence="3 4">
    <name type="scientific">Mediterraneibacter butyricigenes</name>
    <dbReference type="NCBI Taxonomy" id="2316025"/>
    <lineage>
        <taxon>Bacteria</taxon>
        <taxon>Bacillati</taxon>
        <taxon>Bacillota</taxon>
        <taxon>Clostridia</taxon>
        <taxon>Lachnospirales</taxon>
        <taxon>Lachnospiraceae</taxon>
        <taxon>Mediterraneibacter</taxon>
    </lineage>
</organism>
<dbReference type="AlphaFoldDB" id="A0A391P3R8"/>
<accession>A0A391P3R8</accession>
<reference evidence="4" key="1">
    <citation type="submission" date="2018-09" db="EMBL/GenBank/DDBJ databases">
        <title>Draft Genome Sequence of Mediterraneibacter sp. KCTC 15684.</title>
        <authorList>
            <person name="Kim J.S."/>
            <person name="Han K.I."/>
            <person name="Suh M.K."/>
            <person name="Lee K.C."/>
            <person name="Eom M.K."/>
            <person name="Lee J.H."/>
            <person name="Park S.H."/>
            <person name="Kang S.W."/>
            <person name="Park J.E."/>
            <person name="Oh B.S."/>
            <person name="Yu S.Y."/>
            <person name="Choi S.H."/>
            <person name="Lee D.H."/>
            <person name="Yoon H."/>
            <person name="Kim B."/>
            <person name="Yang S.J."/>
            <person name="Lee J.S."/>
        </authorList>
    </citation>
    <scope>NUCLEOTIDE SEQUENCE [LARGE SCALE GENOMIC DNA]</scope>
    <source>
        <strain evidence="4">KCTC 15684</strain>
    </source>
</reference>
<sequence>MAVNRPIVYIKGDRNAEIDHTDITVGDLLAVECADPHLKNRIKTEKILKLPQKGCHRVVVSVLEIIALLHQNFPELDIQNLGETDLIVTYEGGKKPNAWFQCGKVILVVLISFFGAAFSMMSFNNDVNVTTLFGQLYQWATGEESTGFTILELTYSIGVSVGILVFFNHFGKKRFSVDPTPIEVEMRLYENDIQTTLVENYSRKGKELDVD</sequence>
<feature type="transmembrane region" description="Helical" evidence="1">
    <location>
        <begin position="145"/>
        <end position="167"/>
    </location>
</feature>
<keyword evidence="1" id="KW-0812">Transmembrane</keyword>
<comment type="caution">
    <text evidence="3">The sequence shown here is derived from an EMBL/GenBank/DDBJ whole genome shotgun (WGS) entry which is preliminary data.</text>
</comment>
<keyword evidence="1" id="KW-1133">Transmembrane helix</keyword>
<dbReference type="InterPro" id="IPR038548">
    <property type="entry name" value="SporV_AA_N_sf"/>
</dbReference>
<dbReference type="EMBL" id="BHGK01000001">
    <property type="protein sequence ID" value="GCA67870.1"/>
    <property type="molecule type" value="Genomic_DNA"/>
</dbReference>
<evidence type="ECO:0000313" key="4">
    <source>
        <dbReference type="Proteomes" id="UP000265643"/>
    </source>
</evidence>
<keyword evidence="4" id="KW-1185">Reference proteome</keyword>
<name>A0A391P3R8_9FIRM</name>